<reference evidence="2 3" key="1">
    <citation type="submission" date="2024-10" db="EMBL/GenBank/DDBJ databases">
        <title>Updated reference genomes for cyclostephanoid diatoms.</title>
        <authorList>
            <person name="Roberts W.R."/>
            <person name="Alverson A.J."/>
        </authorList>
    </citation>
    <scope>NUCLEOTIDE SEQUENCE [LARGE SCALE GENOMIC DNA]</scope>
    <source>
        <strain evidence="2 3">AJA232-27</strain>
    </source>
</reference>
<feature type="compositionally biased region" description="Basic and acidic residues" evidence="1">
    <location>
        <begin position="136"/>
        <end position="151"/>
    </location>
</feature>
<organism evidence="2 3">
    <name type="scientific">Discostella pseudostelligera</name>
    <dbReference type="NCBI Taxonomy" id="259834"/>
    <lineage>
        <taxon>Eukaryota</taxon>
        <taxon>Sar</taxon>
        <taxon>Stramenopiles</taxon>
        <taxon>Ochrophyta</taxon>
        <taxon>Bacillariophyta</taxon>
        <taxon>Coscinodiscophyceae</taxon>
        <taxon>Thalassiosirophycidae</taxon>
        <taxon>Stephanodiscales</taxon>
        <taxon>Stephanodiscaceae</taxon>
        <taxon>Discostella</taxon>
    </lineage>
</organism>
<name>A0ABD3N377_9STRA</name>
<accession>A0ABD3N377</accession>
<proteinExistence type="predicted"/>
<dbReference type="Proteomes" id="UP001530293">
    <property type="component" value="Unassembled WGS sequence"/>
</dbReference>
<protein>
    <submittedName>
        <fullName evidence="2">Uncharacterized protein</fullName>
    </submittedName>
</protein>
<dbReference type="AlphaFoldDB" id="A0ABD3N377"/>
<keyword evidence="3" id="KW-1185">Reference proteome</keyword>
<comment type="caution">
    <text evidence="2">The sequence shown here is derived from an EMBL/GenBank/DDBJ whole genome shotgun (WGS) entry which is preliminary data.</text>
</comment>
<gene>
    <name evidence="2" type="ORF">ACHAWU_009147</name>
</gene>
<dbReference type="EMBL" id="JALLBG020000044">
    <property type="protein sequence ID" value="KAL3770207.1"/>
    <property type="molecule type" value="Genomic_DNA"/>
</dbReference>
<feature type="region of interest" description="Disordered" evidence="1">
    <location>
        <begin position="121"/>
        <end position="176"/>
    </location>
</feature>
<sequence>MTYGSTNNHVHNFHETSKGGTATSAPSSPLLSQRTGLSPLMPSKIYNRSATSTTKDKLLLSPLHPSATGFAVGSGAMKWNTAIVESEWERFISPFMNLVGVECLYARMEHVLDPERCNTQAPVTAKGGSRGATTNDRIDRKEKTSVFDRQEPNTSTSTHRNVHPPQLFPHPGANNDSSKLGSRRLIAIYRQIREDLIIVGEYLCDPVLGARVGDSTSSNTNNAVSSTLSTVAKLPLPPLVSGRIISPTDATRSKSLTLAPLSSSPSELQGDISKARSADMNYNERRELAAISFRETLDALIGFIDARCVLIRIHAVLCFQQKSLSHCISTTGEVGEDGSPMIMNNQISDAGRERRRKWSALAEQCQNALHPLSTLVTKDDDRCIPKLAVSNIEHEVKCLELVLTSIDRLLECE</sequence>
<feature type="compositionally biased region" description="Polar residues" evidence="1">
    <location>
        <begin position="18"/>
        <end position="36"/>
    </location>
</feature>
<evidence type="ECO:0000256" key="1">
    <source>
        <dbReference type="SAM" id="MobiDB-lite"/>
    </source>
</evidence>
<feature type="compositionally biased region" description="Polar residues" evidence="1">
    <location>
        <begin position="1"/>
        <end position="10"/>
    </location>
</feature>
<evidence type="ECO:0000313" key="3">
    <source>
        <dbReference type="Proteomes" id="UP001530293"/>
    </source>
</evidence>
<evidence type="ECO:0000313" key="2">
    <source>
        <dbReference type="EMBL" id="KAL3770207.1"/>
    </source>
</evidence>
<feature type="region of interest" description="Disordered" evidence="1">
    <location>
        <begin position="1"/>
        <end position="43"/>
    </location>
</feature>